<gene>
    <name evidence="2" type="primary">ATPe</name>
</gene>
<dbReference type="GO" id="GO:0005743">
    <property type="term" value="C:mitochondrial inner membrane"/>
    <property type="evidence" value="ECO:0007669"/>
    <property type="project" value="InterPro"/>
</dbReference>
<dbReference type="SUPFAM" id="SSF48690">
    <property type="entry name" value="Epsilon subunit of mitochondrial F1F0-ATP synthase"/>
    <property type="match status" value="1"/>
</dbReference>
<reference evidence="2" key="1">
    <citation type="submission" date="1999-03" db="EMBL/GenBank/DDBJ databases">
        <title>Isolation and disruption of the Kluyveromyces lactis gene encoding the e subunit of F1-ATPase: effects on the ATPase and rho-zero-lethality suppressor activities.</title>
        <authorList>
            <person name="Chen X.J."/>
        </authorList>
    </citation>
    <scope>NUCLEOTIDE SEQUENCE</scope>
    <source>
        <strain evidence="2">CK56-7A</strain>
    </source>
</reference>
<sequence length="61" mass="6714">MSTWRKAGLTFNNYVSVAANTVRAALKPELQTNSVLTRSKSEAKFIKFENGVASEPVPTKK</sequence>
<dbReference type="PANTHER" id="PTHR12448">
    <property type="entry name" value="ATP SYNTHASE EPSILON CHAIN, MITOCHONDRIAL"/>
    <property type="match status" value="1"/>
</dbReference>
<dbReference type="Pfam" id="PF04627">
    <property type="entry name" value="ATP-synt_Eps"/>
    <property type="match status" value="1"/>
</dbReference>
<dbReference type="PANTHER" id="PTHR12448:SF0">
    <property type="entry name" value="ATP SYNTHASE SUBUNIT EPSILON, MITOCHONDRIAL"/>
    <property type="match status" value="1"/>
</dbReference>
<dbReference type="InterPro" id="IPR036742">
    <property type="entry name" value="ATP_synth_F1_esu_sf_mt"/>
</dbReference>
<evidence type="ECO:0000256" key="1">
    <source>
        <dbReference type="ARBA" id="ARBA00009502"/>
    </source>
</evidence>
<dbReference type="Gene3D" id="1.10.1620.20">
    <property type="entry name" value="ATP synthase, F1 complex, epsilon subunit superfamily, mitochondrial"/>
    <property type="match status" value="1"/>
</dbReference>
<dbReference type="GO" id="GO:0046933">
    <property type="term" value="F:proton-transporting ATP synthase activity, rotational mechanism"/>
    <property type="evidence" value="ECO:0007669"/>
    <property type="project" value="InterPro"/>
</dbReference>
<keyword evidence="2" id="KW-0496">Mitochondrion</keyword>
<dbReference type="CDD" id="cd12153">
    <property type="entry name" value="F1-ATPase_epsilon"/>
    <property type="match status" value="1"/>
</dbReference>
<comment type="similarity">
    <text evidence="1">Belongs to the eukaryotic ATPase epsilon family.</text>
</comment>
<geneLocation type="mitochondrion" evidence="2"/>
<dbReference type="EMBL" id="AF134892">
    <property type="protein sequence ID" value="AAD30544.1"/>
    <property type="molecule type" value="Genomic_DNA"/>
</dbReference>
<dbReference type="InterPro" id="IPR006721">
    <property type="entry name" value="ATP_synth_F1_esu_mt"/>
</dbReference>
<accession>Q9XM76</accession>
<dbReference type="AlphaFoldDB" id="Q9XM76"/>
<proteinExistence type="inferred from homology"/>
<evidence type="ECO:0000313" key="2">
    <source>
        <dbReference type="EMBL" id="AAD30544.1"/>
    </source>
</evidence>
<dbReference type="GO" id="GO:0045259">
    <property type="term" value="C:proton-transporting ATP synthase complex"/>
    <property type="evidence" value="ECO:0007669"/>
    <property type="project" value="InterPro"/>
</dbReference>
<protein>
    <submittedName>
        <fullName evidence="2">F1-ATPase epsilon subunit</fullName>
    </submittedName>
</protein>
<name>Q9XM76_KLULC</name>
<dbReference type="GO" id="GO:0042776">
    <property type="term" value="P:proton motive force-driven mitochondrial ATP synthesis"/>
    <property type="evidence" value="ECO:0007669"/>
    <property type="project" value="TreeGrafter"/>
</dbReference>
<organism evidence="2">
    <name type="scientific">Kluyveromyces lactis</name>
    <name type="common">Yeast</name>
    <name type="synonym">Candida sphaerica</name>
    <dbReference type="NCBI Taxonomy" id="28985"/>
    <lineage>
        <taxon>Eukaryota</taxon>
        <taxon>Fungi</taxon>
        <taxon>Dikarya</taxon>
        <taxon>Ascomycota</taxon>
        <taxon>Saccharomycotina</taxon>
        <taxon>Saccharomycetes</taxon>
        <taxon>Saccharomycetales</taxon>
        <taxon>Saccharomycetaceae</taxon>
        <taxon>Kluyveromyces</taxon>
    </lineage>
</organism>